<dbReference type="InterPro" id="IPR029058">
    <property type="entry name" value="AB_hydrolase_fold"/>
</dbReference>
<dbReference type="Proteomes" id="UP000484255">
    <property type="component" value="Unassembled WGS sequence"/>
</dbReference>
<organism evidence="2 3">
    <name type="scientific">Ideonella livida</name>
    <dbReference type="NCBI Taxonomy" id="2707176"/>
    <lineage>
        <taxon>Bacteria</taxon>
        <taxon>Pseudomonadati</taxon>
        <taxon>Pseudomonadota</taxon>
        <taxon>Betaproteobacteria</taxon>
        <taxon>Burkholderiales</taxon>
        <taxon>Sphaerotilaceae</taxon>
        <taxon>Ideonella</taxon>
    </lineage>
</organism>
<dbReference type="Gene3D" id="3.40.50.1820">
    <property type="entry name" value="alpha/beta hydrolase"/>
    <property type="match status" value="1"/>
</dbReference>
<feature type="domain" description="AB hydrolase-1" evidence="1">
    <location>
        <begin position="31"/>
        <end position="252"/>
    </location>
</feature>
<dbReference type="PANTHER" id="PTHR43798:SF33">
    <property type="entry name" value="HYDROLASE, PUTATIVE (AFU_ORTHOLOGUE AFUA_2G14860)-RELATED"/>
    <property type="match status" value="1"/>
</dbReference>
<evidence type="ECO:0000259" key="1">
    <source>
        <dbReference type="Pfam" id="PF12697"/>
    </source>
</evidence>
<dbReference type="SUPFAM" id="SSF53474">
    <property type="entry name" value="alpha/beta-Hydrolases"/>
    <property type="match status" value="1"/>
</dbReference>
<dbReference type="EMBL" id="JAAGOH010000009">
    <property type="protein sequence ID" value="NDY91373.1"/>
    <property type="molecule type" value="Genomic_DNA"/>
</dbReference>
<evidence type="ECO:0000313" key="2">
    <source>
        <dbReference type="EMBL" id="NDY91373.1"/>
    </source>
</evidence>
<evidence type="ECO:0000313" key="3">
    <source>
        <dbReference type="Proteomes" id="UP000484255"/>
    </source>
</evidence>
<protein>
    <submittedName>
        <fullName evidence="2">Alpha/beta hydrolase</fullName>
    </submittedName>
</protein>
<dbReference type="AlphaFoldDB" id="A0A7C9PGK9"/>
<keyword evidence="2" id="KW-0378">Hydrolase</keyword>
<gene>
    <name evidence="2" type="ORF">G3A44_09235</name>
</gene>
<name>A0A7C9PGK9_9BURK</name>
<reference evidence="2 3" key="1">
    <citation type="submission" date="2020-02" db="EMBL/GenBank/DDBJ databases">
        <title>Ideonella bacterium strain TBM-1.</title>
        <authorList>
            <person name="Chen W.-M."/>
        </authorList>
    </citation>
    <scope>NUCLEOTIDE SEQUENCE [LARGE SCALE GENOMIC DNA]</scope>
    <source>
        <strain evidence="2 3">TBM-1</strain>
    </source>
</reference>
<keyword evidence="3" id="KW-1185">Reference proteome</keyword>
<sequence length="272" mass="29575">MSELIHITAGGRPLCIEHAWVGVPDPQAPLLVFLHEGLGSLAMWRDFPERLCRAAGVRGLVYSRPGYGRSTPRPGAERWGLDFMHIQAEQVLPALLDALGVVGPYHLLGHSDGGSISLIHAARAAGRVASCTVMAPHILVEAFGLISIREARRAYLETDLRAKLARYHDDVDSAFWGWNDIWLAPDFPQWQITSELKNIVAPVLAIQGLDDQYGTMAQIDGIAAAHPDTRLLKLPACGHSPHKDQPEAVIDAVSRFLADPLAAPKRPNAHAA</sequence>
<comment type="caution">
    <text evidence="2">The sequence shown here is derived from an EMBL/GenBank/DDBJ whole genome shotgun (WGS) entry which is preliminary data.</text>
</comment>
<dbReference type="GO" id="GO:0016787">
    <property type="term" value="F:hydrolase activity"/>
    <property type="evidence" value="ECO:0007669"/>
    <property type="project" value="UniProtKB-KW"/>
</dbReference>
<dbReference type="InterPro" id="IPR000073">
    <property type="entry name" value="AB_hydrolase_1"/>
</dbReference>
<accession>A0A7C9PGK9</accession>
<dbReference type="RefSeq" id="WP_163457231.1">
    <property type="nucleotide sequence ID" value="NZ_JAAGOH010000009.1"/>
</dbReference>
<dbReference type="Pfam" id="PF12697">
    <property type="entry name" value="Abhydrolase_6"/>
    <property type="match status" value="1"/>
</dbReference>
<proteinExistence type="predicted"/>
<dbReference type="GO" id="GO:0016020">
    <property type="term" value="C:membrane"/>
    <property type="evidence" value="ECO:0007669"/>
    <property type="project" value="TreeGrafter"/>
</dbReference>
<dbReference type="InterPro" id="IPR050266">
    <property type="entry name" value="AB_hydrolase_sf"/>
</dbReference>
<dbReference type="PANTHER" id="PTHR43798">
    <property type="entry name" value="MONOACYLGLYCEROL LIPASE"/>
    <property type="match status" value="1"/>
</dbReference>